<dbReference type="PANTHER" id="PTHR43877">
    <property type="entry name" value="AMINOALKYLPHOSPHONATE N-ACETYLTRANSFERASE-RELATED-RELATED"/>
    <property type="match status" value="1"/>
</dbReference>
<dbReference type="Gene3D" id="3.40.630.30">
    <property type="match status" value="1"/>
</dbReference>
<evidence type="ECO:0000313" key="5">
    <source>
        <dbReference type="Proteomes" id="UP000539350"/>
    </source>
</evidence>
<dbReference type="PROSITE" id="PS51186">
    <property type="entry name" value="GNAT"/>
    <property type="match status" value="1"/>
</dbReference>
<keyword evidence="2" id="KW-0012">Acyltransferase</keyword>
<dbReference type="Proteomes" id="UP000539350">
    <property type="component" value="Unassembled WGS sequence"/>
</dbReference>
<gene>
    <name evidence="4" type="ORF">H2508_04315</name>
</gene>
<dbReference type="RefSeq" id="WP_182169185.1">
    <property type="nucleotide sequence ID" value="NZ_JACFXU010000013.1"/>
</dbReference>
<evidence type="ECO:0000256" key="2">
    <source>
        <dbReference type="ARBA" id="ARBA00023315"/>
    </source>
</evidence>
<dbReference type="InterPro" id="IPR000182">
    <property type="entry name" value="GNAT_dom"/>
</dbReference>
<comment type="caution">
    <text evidence="4">The sequence shown here is derived from an EMBL/GenBank/DDBJ whole genome shotgun (WGS) entry which is preliminary data.</text>
</comment>
<evidence type="ECO:0000256" key="1">
    <source>
        <dbReference type="ARBA" id="ARBA00022679"/>
    </source>
</evidence>
<sequence>MSTTNNDAALEVKRCEWQECRDTLTTIREAVFIKEQGVPQAIEWDGRDGECQHWLATVNEQAVGCGRLMPDGKIGRMAVLKDYRGRGIGNALLQALIDAAREMGLKRVYVHAQQHAAPFYRRVGFEPQGATFEEAGIPHTTMHLVLD</sequence>
<dbReference type="CDD" id="cd04301">
    <property type="entry name" value="NAT_SF"/>
    <property type="match status" value="1"/>
</dbReference>
<dbReference type="AlphaFoldDB" id="A0A7W2TUS4"/>
<organism evidence="4 5">
    <name type="scientific">Sediminihaliea albiluteola</name>
    <dbReference type="NCBI Taxonomy" id="2758564"/>
    <lineage>
        <taxon>Bacteria</taxon>
        <taxon>Pseudomonadati</taxon>
        <taxon>Pseudomonadota</taxon>
        <taxon>Gammaproteobacteria</taxon>
        <taxon>Cellvibrionales</taxon>
        <taxon>Halieaceae</taxon>
        <taxon>Sediminihaliea</taxon>
    </lineage>
</organism>
<dbReference type="InterPro" id="IPR016181">
    <property type="entry name" value="Acyl_CoA_acyltransferase"/>
</dbReference>
<dbReference type="InterPro" id="IPR050832">
    <property type="entry name" value="Bact_Acetyltransf"/>
</dbReference>
<dbReference type="Pfam" id="PF13673">
    <property type="entry name" value="Acetyltransf_10"/>
    <property type="match status" value="1"/>
</dbReference>
<keyword evidence="1 4" id="KW-0808">Transferase</keyword>
<name>A0A7W2TUS4_9GAMM</name>
<keyword evidence="5" id="KW-1185">Reference proteome</keyword>
<reference evidence="4 5" key="1">
    <citation type="submission" date="2020-07" db="EMBL/GenBank/DDBJ databases">
        <title>Halieaceae bacterium, F7430, whole genome shotgun sequencing project.</title>
        <authorList>
            <person name="Jiang S."/>
            <person name="Liu Z.W."/>
            <person name="Du Z.J."/>
        </authorList>
    </citation>
    <scope>NUCLEOTIDE SEQUENCE [LARGE SCALE GENOMIC DNA]</scope>
    <source>
        <strain evidence="4 5">F7430</strain>
    </source>
</reference>
<evidence type="ECO:0000259" key="3">
    <source>
        <dbReference type="PROSITE" id="PS51186"/>
    </source>
</evidence>
<dbReference type="GO" id="GO:0016747">
    <property type="term" value="F:acyltransferase activity, transferring groups other than amino-acyl groups"/>
    <property type="evidence" value="ECO:0007669"/>
    <property type="project" value="InterPro"/>
</dbReference>
<protein>
    <submittedName>
        <fullName evidence="4">GNAT family N-acetyltransferase</fullName>
    </submittedName>
</protein>
<evidence type="ECO:0000313" key="4">
    <source>
        <dbReference type="EMBL" id="MBA6412329.1"/>
    </source>
</evidence>
<dbReference type="EMBL" id="JACFXU010000013">
    <property type="protein sequence ID" value="MBA6412329.1"/>
    <property type="molecule type" value="Genomic_DNA"/>
</dbReference>
<accession>A0A7W2TUS4</accession>
<dbReference type="SUPFAM" id="SSF55729">
    <property type="entry name" value="Acyl-CoA N-acyltransferases (Nat)"/>
    <property type="match status" value="1"/>
</dbReference>
<feature type="domain" description="N-acetyltransferase" evidence="3">
    <location>
        <begin position="10"/>
        <end position="147"/>
    </location>
</feature>
<proteinExistence type="predicted"/>